<evidence type="ECO:0000256" key="2">
    <source>
        <dbReference type="ARBA" id="ARBA00022670"/>
    </source>
</evidence>
<gene>
    <name evidence="7" type="primary">PRSS16</name>
    <name evidence="7" type="ORF">SPIL2461_LOCUS7626</name>
</gene>
<evidence type="ECO:0000256" key="6">
    <source>
        <dbReference type="SAM" id="Phobius"/>
    </source>
</evidence>
<dbReference type="PANTHER" id="PTHR11010">
    <property type="entry name" value="PROTEASE S28 PRO-X CARBOXYPEPTIDASE-RELATED"/>
    <property type="match status" value="1"/>
</dbReference>
<dbReference type="EMBL" id="CAJNIZ010012069">
    <property type="protein sequence ID" value="CAE7329020.1"/>
    <property type="molecule type" value="Genomic_DNA"/>
</dbReference>
<proteinExistence type="inferred from homology"/>
<evidence type="ECO:0000313" key="8">
    <source>
        <dbReference type="Proteomes" id="UP000649617"/>
    </source>
</evidence>
<dbReference type="PANTHER" id="PTHR11010:SF11">
    <property type="entry name" value="THYMUS-SPECIFIC SERINE PROTEASE"/>
    <property type="match status" value="1"/>
</dbReference>
<dbReference type="Gene3D" id="3.40.50.1820">
    <property type="entry name" value="alpha/beta hydrolase"/>
    <property type="match status" value="1"/>
</dbReference>
<comment type="caution">
    <text evidence="7">The sequence shown here is derived from an EMBL/GenBank/DDBJ whole genome shotgun (WGS) entry which is preliminary data.</text>
</comment>
<dbReference type="GO" id="GO:0006508">
    <property type="term" value="P:proteolysis"/>
    <property type="evidence" value="ECO:0007669"/>
    <property type="project" value="UniProtKB-KW"/>
</dbReference>
<dbReference type="Proteomes" id="UP000649617">
    <property type="component" value="Unassembled WGS sequence"/>
</dbReference>
<dbReference type="InterPro" id="IPR008758">
    <property type="entry name" value="Peptidase_S28"/>
</dbReference>
<evidence type="ECO:0000256" key="3">
    <source>
        <dbReference type="ARBA" id="ARBA00022729"/>
    </source>
</evidence>
<evidence type="ECO:0000256" key="1">
    <source>
        <dbReference type="ARBA" id="ARBA00011079"/>
    </source>
</evidence>
<comment type="similarity">
    <text evidence="1">Belongs to the peptidase S28 family.</text>
</comment>
<keyword evidence="5" id="KW-0325">Glycoprotein</keyword>
<keyword evidence="8" id="KW-1185">Reference proteome</keyword>
<dbReference type="InterPro" id="IPR042269">
    <property type="entry name" value="Ser_carbopepase_S28_SKS"/>
</dbReference>
<dbReference type="AlphaFoldDB" id="A0A812NXL6"/>
<dbReference type="InterPro" id="IPR029058">
    <property type="entry name" value="AB_hydrolase_fold"/>
</dbReference>
<keyword evidence="6" id="KW-0812">Transmembrane</keyword>
<protein>
    <submittedName>
        <fullName evidence="7">PRSS16 protein</fullName>
    </submittedName>
</protein>
<dbReference type="OrthoDB" id="406761at2759"/>
<dbReference type="GO" id="GO:0008239">
    <property type="term" value="F:dipeptidyl-peptidase activity"/>
    <property type="evidence" value="ECO:0007669"/>
    <property type="project" value="TreeGrafter"/>
</dbReference>
<keyword evidence="4" id="KW-0378">Hydrolase</keyword>
<dbReference type="GO" id="GO:0070008">
    <property type="term" value="F:serine-type exopeptidase activity"/>
    <property type="evidence" value="ECO:0007669"/>
    <property type="project" value="InterPro"/>
</dbReference>
<dbReference type="Pfam" id="PF05577">
    <property type="entry name" value="Peptidase_S28"/>
    <property type="match status" value="1"/>
</dbReference>
<accession>A0A812NXL6</accession>
<organism evidence="7 8">
    <name type="scientific">Symbiodinium pilosum</name>
    <name type="common">Dinoflagellate</name>
    <dbReference type="NCBI Taxonomy" id="2952"/>
    <lineage>
        <taxon>Eukaryota</taxon>
        <taxon>Sar</taxon>
        <taxon>Alveolata</taxon>
        <taxon>Dinophyceae</taxon>
        <taxon>Suessiales</taxon>
        <taxon>Symbiodiniaceae</taxon>
        <taxon>Symbiodinium</taxon>
    </lineage>
</organism>
<reference evidence="7" key="1">
    <citation type="submission" date="2021-02" db="EMBL/GenBank/DDBJ databases">
        <authorList>
            <person name="Dougan E. K."/>
            <person name="Rhodes N."/>
            <person name="Thang M."/>
            <person name="Chan C."/>
        </authorList>
    </citation>
    <scope>NUCLEOTIDE SEQUENCE</scope>
</reference>
<dbReference type="Gene3D" id="1.20.120.980">
    <property type="entry name" value="Serine carboxypeptidase S28, SKS domain"/>
    <property type="match status" value="1"/>
</dbReference>
<evidence type="ECO:0000256" key="5">
    <source>
        <dbReference type="ARBA" id="ARBA00023180"/>
    </source>
</evidence>
<keyword evidence="3" id="KW-0732">Signal</keyword>
<evidence type="ECO:0000313" key="7">
    <source>
        <dbReference type="EMBL" id="CAE7329020.1"/>
    </source>
</evidence>
<keyword evidence="2" id="KW-0645">Protease</keyword>
<evidence type="ECO:0000256" key="4">
    <source>
        <dbReference type="ARBA" id="ARBA00022801"/>
    </source>
</evidence>
<keyword evidence="6" id="KW-1133">Transmembrane helix</keyword>
<name>A0A812NXL6_SYMPI</name>
<keyword evidence="6" id="KW-0472">Membrane</keyword>
<dbReference type="SUPFAM" id="SSF53474">
    <property type="entry name" value="alpha/beta-Hydrolases"/>
    <property type="match status" value="1"/>
</dbReference>
<sequence>MAQVTLAQNLNLARYHNQLQDHFDQSNNRTWPQAYYVNATFWKPGSQSPIFLCVGGEGPALDSSVVVHSVHCNLAVEWLQEKGALMFALEHRYYGCHNRSACPVESFDVGSLSYLSSRQAVEDVVHFVKAMSIEYKLTSENRWMTWGGSYPGMLAAWSRLKHPALIHAAIASSAPVSATYDMPQYLDHVTYAYTVSDSGVGGSLACRDAIRTGHAWVEGRFLVGDFKAVTDRFNLPEDSLSSPDNRIAFGANGVADFPAQENDPLCAEPACNIAKVCTVMTNASLGDEVQRLVQLRQLQNISGFPQAGELLVGRALGQTSPLRLGAQGVYSQGPGLPDFWFYQTCKEFGFYQTCTASGGCMFVRGLANASYYAAGCVKQFNISLEDVQNNIDATNYHYGGLEPLDDKGKLGRCVMFPNGQVDPWSTQSILQAPSKDLPTLMVPGASHHAWTWPSRPGDQESVMTARTTIRQQADAFLRKSCIEDSIDHNNRQSAHWIIVFFGAGILLLAVVVTCAVWRCRRSHRSPPLLPSSTISLQNA</sequence>
<feature type="transmembrane region" description="Helical" evidence="6">
    <location>
        <begin position="494"/>
        <end position="517"/>
    </location>
</feature>